<dbReference type="PANTHER" id="PTHR10603:SF7">
    <property type="entry name" value="FRAGILE X MESSENGER RIBONUCLEOPROTEIN 1 HOMOLOG"/>
    <property type="match status" value="1"/>
</dbReference>
<reference evidence="3 4" key="1">
    <citation type="submission" date="2022-01" db="EMBL/GenBank/DDBJ databases">
        <title>A chromosomal length assembly of Cordylochernes scorpioides.</title>
        <authorList>
            <person name="Zeh D."/>
            <person name="Zeh J."/>
        </authorList>
    </citation>
    <scope>NUCLEOTIDE SEQUENCE [LARGE SCALE GENOMIC DNA]</scope>
    <source>
        <strain evidence="3">IN4F17</strain>
        <tissue evidence="3">Whole Body</tissue>
    </source>
</reference>
<dbReference type="InterPro" id="IPR036612">
    <property type="entry name" value="KH_dom_type_1_sf"/>
</dbReference>
<dbReference type="InterPro" id="IPR004087">
    <property type="entry name" value="KH_dom"/>
</dbReference>
<gene>
    <name evidence="3" type="ORF">LAZ67_9003202</name>
</gene>
<evidence type="ECO:0000256" key="1">
    <source>
        <dbReference type="PROSITE-ProRule" id="PRU00117"/>
    </source>
</evidence>
<name>A0ABY6KX29_9ARAC</name>
<dbReference type="CDD" id="cd22426">
    <property type="entry name" value="KH_I_FMR1_FXR_rpt2"/>
    <property type="match status" value="1"/>
</dbReference>
<dbReference type="PROSITE" id="PS50084">
    <property type="entry name" value="KH_TYPE_1"/>
    <property type="match status" value="2"/>
</dbReference>
<protein>
    <submittedName>
        <fullName evidence="3">FXR1</fullName>
    </submittedName>
</protein>
<dbReference type="InterPro" id="IPR040148">
    <property type="entry name" value="FMR1"/>
</dbReference>
<dbReference type="InterPro" id="IPR040472">
    <property type="entry name" value="FMRP_KH0"/>
</dbReference>
<dbReference type="EMBL" id="CP092871">
    <property type="protein sequence ID" value="UYV72452.1"/>
    <property type="molecule type" value="Genomic_DNA"/>
</dbReference>
<dbReference type="PROSITE" id="PS51641">
    <property type="entry name" value="AGENET_LIKE"/>
    <property type="match status" value="1"/>
</dbReference>
<dbReference type="SMART" id="SM00322">
    <property type="entry name" value="KH"/>
    <property type="match status" value="2"/>
</dbReference>
<dbReference type="Gene3D" id="2.30.30.140">
    <property type="match status" value="1"/>
</dbReference>
<dbReference type="SUPFAM" id="SSF54791">
    <property type="entry name" value="Eukaryotic type KH-domain (KH-domain type I)"/>
    <property type="match status" value="2"/>
</dbReference>
<proteinExistence type="predicted"/>
<dbReference type="Pfam" id="PF17904">
    <property type="entry name" value="KH_9"/>
    <property type="match status" value="1"/>
</dbReference>
<evidence type="ECO:0000313" key="4">
    <source>
        <dbReference type="Proteomes" id="UP001235939"/>
    </source>
</evidence>
<dbReference type="CDD" id="cd22427">
    <property type="entry name" value="KH_I_FMR1_FXR_rpt3"/>
    <property type="match status" value="1"/>
</dbReference>
<dbReference type="Gene3D" id="3.30.1370.10">
    <property type="entry name" value="K Homology domain, type 1"/>
    <property type="match status" value="2"/>
</dbReference>
<dbReference type="InterPro" id="IPR041560">
    <property type="entry name" value="Tudor_FRM1"/>
</dbReference>
<accession>A0ABY6KX29</accession>
<keyword evidence="1" id="KW-0694">RNA-binding</keyword>
<sequence>MLVLERFSDQEVYGWWRAQVKMTKGDFHVVEFIGWDRGASEIIPSERLRLKSPNGPIPKEAFTKFEIEVPEDLREYTRGTGHDNHAQRNPMPIKISRKPSTRAVCKFNPEKNCLDIIIFTDTHGNTYLLSTKAETAKKRVMMLSEMHFKNLRQKVALLSRTEEAARQLETTKLSGPSSNCTEEFAVKEDLMGLAIGTHGANIQNARKIEGIHNIELDESTCTFKIHGETVDAVKKARAMLEYAEASIQVPRALVGKVIGKNGRVIQDMVDKSGVVRVKIEGDSENQTPREEVPFLFVGTIESITTARVFLEYHLAHLK</sequence>
<dbReference type="PANTHER" id="PTHR10603">
    <property type="entry name" value="FRAGILE X MENTAL RETARDATION SYNDROME-RELATED PROTEIN"/>
    <property type="match status" value="1"/>
</dbReference>
<evidence type="ECO:0000259" key="2">
    <source>
        <dbReference type="PROSITE" id="PS51641"/>
    </source>
</evidence>
<dbReference type="Pfam" id="PF00013">
    <property type="entry name" value="KH_1"/>
    <property type="match status" value="2"/>
</dbReference>
<dbReference type="Proteomes" id="UP001235939">
    <property type="component" value="Chromosome 09"/>
</dbReference>
<evidence type="ECO:0000313" key="3">
    <source>
        <dbReference type="EMBL" id="UYV72452.1"/>
    </source>
</evidence>
<organism evidence="3 4">
    <name type="scientific">Cordylochernes scorpioides</name>
    <dbReference type="NCBI Taxonomy" id="51811"/>
    <lineage>
        <taxon>Eukaryota</taxon>
        <taxon>Metazoa</taxon>
        <taxon>Ecdysozoa</taxon>
        <taxon>Arthropoda</taxon>
        <taxon>Chelicerata</taxon>
        <taxon>Arachnida</taxon>
        <taxon>Pseudoscorpiones</taxon>
        <taxon>Cheliferoidea</taxon>
        <taxon>Chernetidae</taxon>
        <taxon>Cordylochernes</taxon>
    </lineage>
</organism>
<dbReference type="InterPro" id="IPR004088">
    <property type="entry name" value="KH_dom_type_1"/>
</dbReference>
<feature type="domain" description="Agenet-like" evidence="2">
    <location>
        <begin position="1"/>
        <end position="51"/>
    </location>
</feature>
<feature type="non-terminal residue" evidence="3">
    <location>
        <position position="318"/>
    </location>
</feature>
<keyword evidence="4" id="KW-1185">Reference proteome</keyword>